<keyword evidence="8" id="KW-1015">Disulfide bond</keyword>
<comment type="function">
    <text evidence="9">Cytokine with a wide variety of biological functions in immunity, tissue regeneration, and metabolism. Binds to IL6R, then the complex associates to the signaling subunit IL6ST/gp130 to trigger the intracellular IL6-signaling pathway. The interaction with the membrane-bound IL6R and IL6ST stimulates 'classic signaling', whereas the binding of IL6 and soluble IL6R to IL6ST stimulates 'trans-signaling'. Alternatively, 'cluster signaling' occurs when membrane-bound IL6:IL6R complexes on transmitter cells activate IL6ST receptors on neighboring receiver cells.</text>
</comment>
<evidence type="ECO:0000256" key="3">
    <source>
        <dbReference type="ARBA" id="ARBA00019464"/>
    </source>
</evidence>
<dbReference type="GO" id="GO:0005125">
    <property type="term" value="F:cytokine activity"/>
    <property type="evidence" value="ECO:0007669"/>
    <property type="project" value="UniProtKB-KW"/>
</dbReference>
<keyword evidence="6" id="KW-0964">Secreted</keyword>
<evidence type="ECO:0000256" key="10">
    <source>
        <dbReference type="SAM" id="MobiDB-lite"/>
    </source>
</evidence>
<evidence type="ECO:0000256" key="4">
    <source>
        <dbReference type="ARBA" id="ARBA00022486"/>
    </source>
</evidence>
<dbReference type="Proteomes" id="UP000694568">
    <property type="component" value="Unplaced"/>
</dbReference>
<dbReference type="GO" id="GO:0006953">
    <property type="term" value="P:acute-phase response"/>
    <property type="evidence" value="ECO:0007669"/>
    <property type="project" value="UniProtKB-KW"/>
</dbReference>
<protein>
    <recommendedName>
        <fullName evidence="3">Interleukin-6</fullName>
    </recommendedName>
</protein>
<dbReference type="GO" id="GO:0005615">
    <property type="term" value="C:extracellular space"/>
    <property type="evidence" value="ECO:0007669"/>
    <property type="project" value="UniProtKB-KW"/>
</dbReference>
<dbReference type="GO" id="GO:0030154">
    <property type="term" value="P:cell differentiation"/>
    <property type="evidence" value="ECO:0007669"/>
    <property type="project" value="InterPro"/>
</dbReference>
<dbReference type="PANTHER" id="PTHR48494">
    <property type="entry name" value="INTERLEUKIN-6"/>
    <property type="match status" value="1"/>
</dbReference>
<keyword evidence="11" id="KW-0732">Signal</keyword>
<dbReference type="InterPro" id="IPR003574">
    <property type="entry name" value="IL-6-like"/>
</dbReference>
<evidence type="ECO:0000256" key="5">
    <source>
        <dbReference type="ARBA" id="ARBA00022514"/>
    </source>
</evidence>
<evidence type="ECO:0000256" key="8">
    <source>
        <dbReference type="ARBA" id="ARBA00023157"/>
    </source>
</evidence>
<dbReference type="Pfam" id="PF00489">
    <property type="entry name" value="IL6"/>
    <property type="match status" value="1"/>
</dbReference>
<evidence type="ECO:0000313" key="12">
    <source>
        <dbReference type="Ensembl" id="ENSSLUP00000044421.1"/>
    </source>
</evidence>
<feature type="signal peptide" evidence="11">
    <location>
        <begin position="1"/>
        <end position="26"/>
    </location>
</feature>
<dbReference type="GO" id="GO:0005138">
    <property type="term" value="F:interleukin-6 receptor binding"/>
    <property type="evidence" value="ECO:0007669"/>
    <property type="project" value="InterPro"/>
</dbReference>
<gene>
    <name evidence="12" type="primary">il6</name>
</gene>
<keyword evidence="4" id="KW-0011">Acute phase</keyword>
<dbReference type="AlphaFoldDB" id="A0A8D0DA59"/>
<proteinExistence type="inferred from homology"/>
<accession>A0A8D0DA59</accession>
<dbReference type="InterPro" id="IPR030473">
    <property type="entry name" value="IL6/GCSF/MGF_CS"/>
</dbReference>
<dbReference type="Ensembl" id="ENSSLUT00000045819.1">
    <property type="protein sequence ID" value="ENSSLUP00000044421.1"/>
    <property type="gene ID" value="ENSSLUG00000019661.1"/>
</dbReference>
<reference evidence="12" key="2">
    <citation type="submission" date="2025-09" db="UniProtKB">
        <authorList>
            <consortium name="Ensembl"/>
        </authorList>
    </citation>
    <scope>IDENTIFICATION</scope>
</reference>
<evidence type="ECO:0000256" key="6">
    <source>
        <dbReference type="ARBA" id="ARBA00022525"/>
    </source>
</evidence>
<comment type="similarity">
    <text evidence="2">Belongs to the IL-6 superfamily.</text>
</comment>
<name>A0A8D0DA59_SANLU</name>
<evidence type="ECO:0000256" key="2">
    <source>
        <dbReference type="ARBA" id="ARBA00007432"/>
    </source>
</evidence>
<feature type="chain" id="PRO_5033987078" description="Interleukin-6" evidence="11">
    <location>
        <begin position="27"/>
        <end position="232"/>
    </location>
</feature>
<sequence length="232" mass="26496">VASIGEKNAYLLSAVMLCALLLCAPGAPVEDAPTNSPAGDHSGEEEEERPSDQLSASPFWALILDATKQHKEEFENEFKNDGLKYIYLEGYKFTSLPACCPHYNFSKEACLHRMFHGLLIYTVLLKYVEKEYPGNSICKEFRNYSGLLINLIKGKMRKREQVTALTSSQEGQLLRDLDNSASFHRKMTAHSILRQLHYFLLEGKRMISRKETRQSQAMRTVIPITFNQMLKR</sequence>
<reference evidence="12" key="1">
    <citation type="submission" date="2025-08" db="UniProtKB">
        <authorList>
            <consortium name="Ensembl"/>
        </authorList>
    </citation>
    <scope>IDENTIFICATION</scope>
</reference>
<keyword evidence="13" id="KW-1185">Reference proteome</keyword>
<dbReference type="PROSITE" id="PS00254">
    <property type="entry name" value="INTERLEUKIN_6"/>
    <property type="match status" value="1"/>
</dbReference>
<keyword evidence="5" id="KW-0202">Cytokine</keyword>
<evidence type="ECO:0000256" key="7">
    <source>
        <dbReference type="ARBA" id="ARBA00023030"/>
    </source>
</evidence>
<keyword evidence="7" id="KW-0339">Growth factor</keyword>
<comment type="subcellular location">
    <subcellularLocation>
        <location evidence="1">Secreted</location>
    </subcellularLocation>
</comment>
<feature type="region of interest" description="Disordered" evidence="10">
    <location>
        <begin position="32"/>
        <end position="54"/>
    </location>
</feature>
<evidence type="ECO:0000256" key="11">
    <source>
        <dbReference type="SAM" id="SignalP"/>
    </source>
</evidence>
<evidence type="ECO:0000256" key="9">
    <source>
        <dbReference type="ARBA" id="ARBA00023441"/>
    </source>
</evidence>
<dbReference type="GeneTree" id="ENSGT00390000000878"/>
<evidence type="ECO:0000256" key="1">
    <source>
        <dbReference type="ARBA" id="ARBA00004613"/>
    </source>
</evidence>
<evidence type="ECO:0000313" key="13">
    <source>
        <dbReference type="Proteomes" id="UP000694568"/>
    </source>
</evidence>
<dbReference type="Gene3D" id="1.20.1250.10">
    <property type="match status" value="1"/>
</dbReference>
<dbReference type="InterPro" id="IPR009079">
    <property type="entry name" value="4_helix_cytokine-like_core"/>
</dbReference>
<organism evidence="12 13">
    <name type="scientific">Sander lucioperca</name>
    <name type="common">Pike-perch</name>
    <name type="synonym">Perca lucioperca</name>
    <dbReference type="NCBI Taxonomy" id="283035"/>
    <lineage>
        <taxon>Eukaryota</taxon>
        <taxon>Metazoa</taxon>
        <taxon>Chordata</taxon>
        <taxon>Craniata</taxon>
        <taxon>Vertebrata</taxon>
        <taxon>Euteleostomi</taxon>
        <taxon>Actinopterygii</taxon>
        <taxon>Neopterygii</taxon>
        <taxon>Teleostei</taxon>
        <taxon>Neoteleostei</taxon>
        <taxon>Acanthomorphata</taxon>
        <taxon>Eupercaria</taxon>
        <taxon>Perciformes</taxon>
        <taxon>Percoidei</taxon>
        <taxon>Percidae</taxon>
        <taxon>Luciopercinae</taxon>
        <taxon>Sander</taxon>
    </lineage>
</organism>
<dbReference type="PANTHER" id="PTHR48494:SF1">
    <property type="entry name" value="INTERLEUKIN-6"/>
    <property type="match status" value="1"/>
</dbReference>
<dbReference type="SUPFAM" id="SSF47266">
    <property type="entry name" value="4-helical cytokines"/>
    <property type="match status" value="1"/>
</dbReference>
<dbReference type="GO" id="GO:0008083">
    <property type="term" value="F:growth factor activity"/>
    <property type="evidence" value="ECO:0007669"/>
    <property type="project" value="UniProtKB-KW"/>
</dbReference>